<dbReference type="Proteomes" id="UP000005039">
    <property type="component" value="Unassembled WGS sequence"/>
</dbReference>
<evidence type="ECO:0000313" key="3">
    <source>
        <dbReference type="Proteomes" id="UP000005039"/>
    </source>
</evidence>
<name>I0RAU3_9FIRM</name>
<feature type="chain" id="PRO_5003632675" evidence="1">
    <location>
        <begin position="18"/>
        <end position="37"/>
    </location>
</feature>
<feature type="signal peptide" evidence="1">
    <location>
        <begin position="1"/>
        <end position="17"/>
    </location>
</feature>
<keyword evidence="1" id="KW-0732">Signal</keyword>
<evidence type="ECO:0000256" key="1">
    <source>
        <dbReference type="SAM" id="SignalP"/>
    </source>
</evidence>
<dbReference type="AlphaFoldDB" id="I0RAU3"/>
<dbReference type="EMBL" id="AJGH01000027">
    <property type="protein sequence ID" value="EIC96801.1"/>
    <property type="molecule type" value="Genomic_DNA"/>
</dbReference>
<protein>
    <submittedName>
        <fullName evidence="2">Uncharacterized protein</fullName>
    </submittedName>
</protein>
<accession>I0RAU3</accession>
<proteinExistence type="predicted"/>
<comment type="caution">
    <text evidence="2">The sequence shown here is derived from an EMBL/GenBank/DDBJ whole genome shotgun (WGS) entry which is preliminary data.</text>
</comment>
<reference evidence="2 3" key="1">
    <citation type="submission" date="2012-03" db="EMBL/GenBank/DDBJ databases">
        <authorList>
            <person name="Durkin A.S."/>
            <person name="McCorrison J."/>
            <person name="Torralba M."/>
            <person name="Gillis M."/>
            <person name="Methe B."/>
            <person name="Sutton G."/>
            <person name="Nelson K.E."/>
        </authorList>
    </citation>
    <scope>NUCLEOTIDE SEQUENCE [LARGE SCALE GENOMIC DNA]</scope>
    <source>
        <strain evidence="2 3">F0468</strain>
    </source>
</reference>
<keyword evidence="3" id="KW-1185">Reference proteome</keyword>
<dbReference type="PATRIC" id="fig|1095750.3.peg.458"/>
<gene>
    <name evidence="2" type="ORF">HMPREF9970_1952</name>
</gene>
<evidence type="ECO:0000313" key="2">
    <source>
        <dbReference type="EMBL" id="EIC96801.1"/>
    </source>
</evidence>
<sequence length="37" mass="3992">MLLALVMLINTNLTAFATNTTDTVYPSRLKDGNGSFS</sequence>
<organism evidence="2 3">
    <name type="scientific">Lachnoanaerobaculum saburreum F0468</name>
    <dbReference type="NCBI Taxonomy" id="1095750"/>
    <lineage>
        <taxon>Bacteria</taxon>
        <taxon>Bacillati</taxon>
        <taxon>Bacillota</taxon>
        <taxon>Clostridia</taxon>
        <taxon>Lachnospirales</taxon>
        <taxon>Lachnospiraceae</taxon>
        <taxon>Lachnoanaerobaculum</taxon>
    </lineage>
</organism>